<dbReference type="OrthoDB" id="7875917at2"/>
<keyword evidence="1" id="KW-1133">Transmembrane helix</keyword>
<dbReference type="Proteomes" id="UP000192330">
    <property type="component" value="Unassembled WGS sequence"/>
</dbReference>
<feature type="transmembrane region" description="Helical" evidence="1">
    <location>
        <begin position="32"/>
        <end position="50"/>
    </location>
</feature>
<name>A0A1W2A520_9RHOB</name>
<protein>
    <submittedName>
        <fullName evidence="2">Uncharacterized protein</fullName>
    </submittedName>
</protein>
<dbReference type="AlphaFoldDB" id="A0A1W2A520"/>
<evidence type="ECO:0000256" key="1">
    <source>
        <dbReference type="SAM" id="Phobius"/>
    </source>
</evidence>
<dbReference type="EMBL" id="FWYD01000002">
    <property type="protein sequence ID" value="SMC55562.1"/>
    <property type="molecule type" value="Genomic_DNA"/>
</dbReference>
<evidence type="ECO:0000313" key="3">
    <source>
        <dbReference type="Proteomes" id="UP000192330"/>
    </source>
</evidence>
<keyword evidence="1" id="KW-0812">Transmembrane</keyword>
<accession>A0A1W2A520</accession>
<organism evidence="2 3">
    <name type="scientific">Primorskyibacter flagellatus</name>
    <dbReference type="NCBI Taxonomy" id="1387277"/>
    <lineage>
        <taxon>Bacteria</taxon>
        <taxon>Pseudomonadati</taxon>
        <taxon>Pseudomonadota</taxon>
        <taxon>Alphaproteobacteria</taxon>
        <taxon>Rhodobacterales</taxon>
        <taxon>Roseobacteraceae</taxon>
        <taxon>Primorskyibacter</taxon>
    </lineage>
</organism>
<dbReference type="STRING" id="1387277.SAMN06295998_102394"/>
<reference evidence="2 3" key="1">
    <citation type="submission" date="2017-04" db="EMBL/GenBank/DDBJ databases">
        <authorList>
            <person name="Afonso C.L."/>
            <person name="Miller P.J."/>
            <person name="Scott M.A."/>
            <person name="Spackman E."/>
            <person name="Goraichik I."/>
            <person name="Dimitrov K.M."/>
            <person name="Suarez D.L."/>
            <person name="Swayne D.E."/>
        </authorList>
    </citation>
    <scope>NUCLEOTIDE SEQUENCE [LARGE SCALE GENOMIC DNA]</scope>
    <source>
        <strain evidence="2 3">CGMCC 1.12644</strain>
    </source>
</reference>
<evidence type="ECO:0000313" key="2">
    <source>
        <dbReference type="EMBL" id="SMC55562.1"/>
    </source>
</evidence>
<keyword evidence="1" id="KW-0472">Membrane</keyword>
<keyword evidence="3" id="KW-1185">Reference proteome</keyword>
<proteinExistence type="predicted"/>
<sequence>MNERALSEHALQAGLRDIRLPAEATGGMGAELAAAIALAAIAALMIGLIARQFLGRKPRPAPARPTLARRLGELDALPDAERRIALLHLLKLYDPSQFSALCDGLYRPDGGPDSATLRAALARHA</sequence>
<dbReference type="RefSeq" id="WP_084350833.1">
    <property type="nucleotide sequence ID" value="NZ_FWYD01000002.1"/>
</dbReference>
<gene>
    <name evidence="2" type="ORF">SAMN06295998_102394</name>
</gene>